<feature type="transmembrane region" description="Helical" evidence="8">
    <location>
        <begin position="240"/>
        <end position="263"/>
    </location>
</feature>
<dbReference type="Pfam" id="PF00892">
    <property type="entry name" value="EamA"/>
    <property type="match status" value="2"/>
</dbReference>
<keyword evidence="6 8" id="KW-1133">Transmembrane helix</keyword>
<evidence type="ECO:0000256" key="7">
    <source>
        <dbReference type="ARBA" id="ARBA00023136"/>
    </source>
</evidence>
<protein>
    <submittedName>
        <fullName evidence="10">EamA family transporter RarD</fullName>
    </submittedName>
</protein>
<evidence type="ECO:0000259" key="9">
    <source>
        <dbReference type="Pfam" id="PF00892"/>
    </source>
</evidence>
<name>A0ABW0U0Y8_9BACL</name>
<feature type="transmembrane region" description="Helical" evidence="8">
    <location>
        <begin position="130"/>
        <end position="146"/>
    </location>
</feature>
<feature type="transmembrane region" description="Helical" evidence="8">
    <location>
        <begin position="152"/>
        <end position="169"/>
    </location>
</feature>
<keyword evidence="4" id="KW-1003">Cell membrane</keyword>
<feature type="domain" description="EamA" evidence="9">
    <location>
        <begin position="6"/>
        <end position="146"/>
    </location>
</feature>
<reference evidence="11" key="1">
    <citation type="journal article" date="2019" name="Int. J. Syst. Evol. Microbiol.">
        <title>The Global Catalogue of Microorganisms (GCM) 10K type strain sequencing project: providing services to taxonomists for standard genome sequencing and annotation.</title>
        <authorList>
            <consortium name="The Broad Institute Genomics Platform"/>
            <consortium name="The Broad Institute Genome Sequencing Center for Infectious Disease"/>
            <person name="Wu L."/>
            <person name="Ma J."/>
        </authorList>
    </citation>
    <scope>NUCLEOTIDE SEQUENCE [LARGE SCALE GENOMIC DNA]</scope>
    <source>
        <strain evidence="11">KACC 11299</strain>
    </source>
</reference>
<dbReference type="Proteomes" id="UP001596071">
    <property type="component" value="Unassembled WGS sequence"/>
</dbReference>
<sequence>MQSEKSGILWVVGAFLFWGIMPIYWKHLEHVQSDEILTGRIVWAFVSTVLAVLILKNGRHLITDIRELWKSQSQFWSLFIATVLISGNWFTYIWAVNHNYIVQTSLGYYFNPLVSVLLGIIFLKERLSSSQKVAFLLAFTGVIILTVSYGRIPWIALCLAITFAIYGFIKKNIKLDALRGLAIETLFITPFAIGYYVYLFMNGQAVFLHGDIKTDTLLILTGIATALPLVMYAKGVQLIPLYVAGFIQYIAPTLMLFIGVVVYKESFGGIELLSFSLIWAALILFTVSKVYESIATKKAAHGSSK</sequence>
<evidence type="ECO:0000256" key="8">
    <source>
        <dbReference type="SAM" id="Phobius"/>
    </source>
</evidence>
<feature type="transmembrane region" description="Helical" evidence="8">
    <location>
        <begin position="216"/>
        <end position="233"/>
    </location>
</feature>
<dbReference type="NCBIfam" id="TIGR00688">
    <property type="entry name" value="rarD"/>
    <property type="match status" value="1"/>
</dbReference>
<keyword evidence="11" id="KW-1185">Reference proteome</keyword>
<feature type="transmembrane region" description="Helical" evidence="8">
    <location>
        <begin position="75"/>
        <end position="94"/>
    </location>
</feature>
<comment type="caution">
    <text evidence="10">The sequence shown here is derived from an EMBL/GenBank/DDBJ whole genome shotgun (WGS) entry which is preliminary data.</text>
</comment>
<evidence type="ECO:0000313" key="11">
    <source>
        <dbReference type="Proteomes" id="UP001596071"/>
    </source>
</evidence>
<comment type="similarity">
    <text evidence="2">Belongs to the EamA transporter family.</text>
</comment>
<dbReference type="InterPro" id="IPR004626">
    <property type="entry name" value="RarD"/>
</dbReference>
<keyword evidence="7 8" id="KW-0472">Membrane</keyword>
<evidence type="ECO:0000313" key="10">
    <source>
        <dbReference type="EMBL" id="MFC5604435.1"/>
    </source>
</evidence>
<feature type="transmembrane region" description="Helical" evidence="8">
    <location>
        <begin position="269"/>
        <end position="288"/>
    </location>
</feature>
<evidence type="ECO:0000256" key="5">
    <source>
        <dbReference type="ARBA" id="ARBA00022692"/>
    </source>
</evidence>
<dbReference type="InterPro" id="IPR000620">
    <property type="entry name" value="EamA_dom"/>
</dbReference>
<feature type="transmembrane region" description="Helical" evidence="8">
    <location>
        <begin position="181"/>
        <end position="201"/>
    </location>
</feature>
<proteinExistence type="inferred from homology"/>
<evidence type="ECO:0000256" key="4">
    <source>
        <dbReference type="ARBA" id="ARBA00022475"/>
    </source>
</evidence>
<feature type="transmembrane region" description="Helical" evidence="8">
    <location>
        <begin position="106"/>
        <end position="123"/>
    </location>
</feature>
<dbReference type="PANTHER" id="PTHR22911">
    <property type="entry name" value="ACYL-MALONYL CONDENSING ENZYME-RELATED"/>
    <property type="match status" value="1"/>
</dbReference>
<gene>
    <name evidence="10" type="primary">rarD</name>
    <name evidence="10" type="ORF">ACFPTP_14480</name>
</gene>
<dbReference type="EMBL" id="JBHSNP010000028">
    <property type="protein sequence ID" value="MFC5604435.1"/>
    <property type="molecule type" value="Genomic_DNA"/>
</dbReference>
<evidence type="ECO:0000256" key="3">
    <source>
        <dbReference type="ARBA" id="ARBA00022448"/>
    </source>
</evidence>
<evidence type="ECO:0000256" key="6">
    <source>
        <dbReference type="ARBA" id="ARBA00022989"/>
    </source>
</evidence>
<comment type="subcellular location">
    <subcellularLocation>
        <location evidence="1">Cell membrane</location>
        <topology evidence="1">Multi-pass membrane protein</topology>
    </subcellularLocation>
</comment>
<accession>A0ABW0U0Y8</accession>
<organism evidence="10 11">
    <name type="scientific">Sporosarcina koreensis</name>
    <dbReference type="NCBI Taxonomy" id="334735"/>
    <lineage>
        <taxon>Bacteria</taxon>
        <taxon>Bacillati</taxon>
        <taxon>Bacillota</taxon>
        <taxon>Bacilli</taxon>
        <taxon>Bacillales</taxon>
        <taxon>Caryophanaceae</taxon>
        <taxon>Sporosarcina</taxon>
    </lineage>
</organism>
<evidence type="ECO:0000256" key="2">
    <source>
        <dbReference type="ARBA" id="ARBA00007362"/>
    </source>
</evidence>
<dbReference type="InterPro" id="IPR037185">
    <property type="entry name" value="EmrE-like"/>
</dbReference>
<feature type="domain" description="EamA" evidence="9">
    <location>
        <begin position="155"/>
        <end position="286"/>
    </location>
</feature>
<keyword evidence="3" id="KW-0813">Transport</keyword>
<dbReference type="RefSeq" id="WP_381446208.1">
    <property type="nucleotide sequence ID" value="NZ_JBHSNP010000028.1"/>
</dbReference>
<keyword evidence="5 8" id="KW-0812">Transmembrane</keyword>
<feature type="transmembrane region" description="Helical" evidence="8">
    <location>
        <begin position="37"/>
        <end position="55"/>
    </location>
</feature>
<evidence type="ECO:0000256" key="1">
    <source>
        <dbReference type="ARBA" id="ARBA00004651"/>
    </source>
</evidence>
<dbReference type="SUPFAM" id="SSF103481">
    <property type="entry name" value="Multidrug resistance efflux transporter EmrE"/>
    <property type="match status" value="2"/>
</dbReference>
<dbReference type="PANTHER" id="PTHR22911:SF137">
    <property type="entry name" value="SOLUTE CARRIER FAMILY 35 MEMBER G2-RELATED"/>
    <property type="match status" value="1"/>
</dbReference>
<feature type="transmembrane region" description="Helical" evidence="8">
    <location>
        <begin position="7"/>
        <end position="25"/>
    </location>
</feature>